<accession>A0A151MPF3</accession>
<evidence type="ECO:0000313" key="2">
    <source>
        <dbReference type="Proteomes" id="UP000050525"/>
    </source>
</evidence>
<sequence length="67" mass="7361">MESVCGPDPSISLLERASHRAPFPGQCASFDGVYLLRVVSHTNNRRNEELDLANTLLTVAVQLIPKL</sequence>
<dbReference type="AlphaFoldDB" id="A0A151MPF3"/>
<keyword evidence="2" id="KW-1185">Reference proteome</keyword>
<dbReference type="Proteomes" id="UP000050525">
    <property type="component" value="Unassembled WGS sequence"/>
</dbReference>
<reference evidence="1 2" key="1">
    <citation type="journal article" date="2012" name="Genome Biol.">
        <title>Sequencing three crocodilian genomes to illuminate the evolution of archosaurs and amniotes.</title>
        <authorList>
            <person name="St John J.A."/>
            <person name="Braun E.L."/>
            <person name="Isberg S.R."/>
            <person name="Miles L.G."/>
            <person name="Chong A.Y."/>
            <person name="Gongora J."/>
            <person name="Dalzell P."/>
            <person name="Moran C."/>
            <person name="Bed'hom B."/>
            <person name="Abzhanov A."/>
            <person name="Burgess S.C."/>
            <person name="Cooksey A.M."/>
            <person name="Castoe T.A."/>
            <person name="Crawford N.G."/>
            <person name="Densmore L.D."/>
            <person name="Drew J.C."/>
            <person name="Edwards S.V."/>
            <person name="Faircloth B.C."/>
            <person name="Fujita M.K."/>
            <person name="Greenwold M.J."/>
            <person name="Hoffmann F.G."/>
            <person name="Howard J.M."/>
            <person name="Iguchi T."/>
            <person name="Janes D.E."/>
            <person name="Khan S.Y."/>
            <person name="Kohno S."/>
            <person name="de Koning A.J."/>
            <person name="Lance S.L."/>
            <person name="McCarthy F.M."/>
            <person name="McCormack J.E."/>
            <person name="Merchant M.E."/>
            <person name="Peterson D.G."/>
            <person name="Pollock D.D."/>
            <person name="Pourmand N."/>
            <person name="Raney B.J."/>
            <person name="Roessler K.A."/>
            <person name="Sanford J.R."/>
            <person name="Sawyer R.H."/>
            <person name="Schmidt C.J."/>
            <person name="Triplett E.W."/>
            <person name="Tuberville T.D."/>
            <person name="Venegas-Anaya M."/>
            <person name="Howard J.T."/>
            <person name="Jarvis E.D."/>
            <person name="Guillette L.J.Jr."/>
            <person name="Glenn T.C."/>
            <person name="Green R.E."/>
            <person name="Ray D.A."/>
        </authorList>
    </citation>
    <scope>NUCLEOTIDE SEQUENCE [LARGE SCALE GENOMIC DNA]</scope>
    <source>
        <strain evidence="1">KSC_2009_1</strain>
    </source>
</reference>
<evidence type="ECO:0000313" key="1">
    <source>
        <dbReference type="EMBL" id="KYO26382.1"/>
    </source>
</evidence>
<organism evidence="1 2">
    <name type="scientific">Alligator mississippiensis</name>
    <name type="common">American alligator</name>
    <dbReference type="NCBI Taxonomy" id="8496"/>
    <lineage>
        <taxon>Eukaryota</taxon>
        <taxon>Metazoa</taxon>
        <taxon>Chordata</taxon>
        <taxon>Craniata</taxon>
        <taxon>Vertebrata</taxon>
        <taxon>Euteleostomi</taxon>
        <taxon>Archelosauria</taxon>
        <taxon>Archosauria</taxon>
        <taxon>Crocodylia</taxon>
        <taxon>Alligatoridae</taxon>
        <taxon>Alligatorinae</taxon>
        <taxon>Alligator</taxon>
    </lineage>
</organism>
<dbReference type="EMBL" id="AKHW03005510">
    <property type="protein sequence ID" value="KYO26382.1"/>
    <property type="molecule type" value="Genomic_DNA"/>
</dbReference>
<name>A0A151MPF3_ALLMI</name>
<gene>
    <name evidence="1" type="ORF">Y1Q_0010368</name>
</gene>
<protein>
    <submittedName>
        <fullName evidence="1">Uncharacterized protein</fullName>
    </submittedName>
</protein>
<proteinExistence type="predicted"/>
<comment type="caution">
    <text evidence="1">The sequence shown here is derived from an EMBL/GenBank/DDBJ whole genome shotgun (WGS) entry which is preliminary data.</text>
</comment>